<keyword evidence="4" id="KW-1185">Reference proteome</keyword>
<dbReference type="GO" id="GO:0005634">
    <property type="term" value="C:nucleus"/>
    <property type="evidence" value="ECO:0007669"/>
    <property type="project" value="TreeGrafter"/>
</dbReference>
<dbReference type="AlphaFoldDB" id="A0A0L6V6H3"/>
<dbReference type="CDD" id="cd09998">
    <property type="entry name" value="HDAC_Hos3"/>
    <property type="match status" value="1"/>
</dbReference>
<dbReference type="SUPFAM" id="SSF52768">
    <property type="entry name" value="Arginase/deacetylase"/>
    <property type="match status" value="1"/>
</dbReference>
<dbReference type="GO" id="GO:0004407">
    <property type="term" value="F:histone deacetylase activity"/>
    <property type="evidence" value="ECO:0007669"/>
    <property type="project" value="TreeGrafter"/>
</dbReference>
<feature type="compositionally biased region" description="Basic and acidic residues" evidence="1">
    <location>
        <begin position="706"/>
        <end position="718"/>
    </location>
</feature>
<dbReference type="PANTHER" id="PTHR47558">
    <property type="entry name" value="HISTONE DEACETYLASE HOS3"/>
    <property type="match status" value="1"/>
</dbReference>
<evidence type="ECO:0000313" key="4">
    <source>
        <dbReference type="Proteomes" id="UP000037035"/>
    </source>
</evidence>
<feature type="region of interest" description="Disordered" evidence="1">
    <location>
        <begin position="695"/>
        <end position="718"/>
    </location>
</feature>
<dbReference type="Gene3D" id="3.40.800.20">
    <property type="entry name" value="Histone deacetylase domain"/>
    <property type="match status" value="1"/>
</dbReference>
<dbReference type="InterPro" id="IPR000286">
    <property type="entry name" value="HDACs"/>
</dbReference>
<dbReference type="GO" id="GO:0010468">
    <property type="term" value="P:regulation of gene expression"/>
    <property type="evidence" value="ECO:0007669"/>
    <property type="project" value="UniProtKB-ARBA"/>
</dbReference>
<feature type="compositionally biased region" description="Polar residues" evidence="1">
    <location>
        <begin position="606"/>
        <end position="617"/>
    </location>
</feature>
<proteinExistence type="predicted"/>
<accession>A0A0L6V6H3</accession>
<feature type="region of interest" description="Disordered" evidence="1">
    <location>
        <begin position="115"/>
        <end position="140"/>
    </location>
</feature>
<evidence type="ECO:0000256" key="1">
    <source>
        <dbReference type="SAM" id="MobiDB-lite"/>
    </source>
</evidence>
<feature type="region of interest" description="Disordered" evidence="1">
    <location>
        <begin position="557"/>
        <end position="679"/>
    </location>
</feature>
<feature type="domain" description="Histone deacetylase" evidence="2">
    <location>
        <begin position="150"/>
        <end position="458"/>
    </location>
</feature>
<dbReference type="VEuPathDB" id="FungiDB:VP01_242g3"/>
<evidence type="ECO:0000313" key="3">
    <source>
        <dbReference type="EMBL" id="KNZ56338.1"/>
    </source>
</evidence>
<evidence type="ECO:0000259" key="2">
    <source>
        <dbReference type="Pfam" id="PF00850"/>
    </source>
</evidence>
<feature type="compositionally biased region" description="Low complexity" evidence="1">
    <location>
        <begin position="7"/>
        <end position="18"/>
    </location>
</feature>
<dbReference type="Pfam" id="PF00850">
    <property type="entry name" value="Hist_deacetyl"/>
    <property type="match status" value="1"/>
</dbReference>
<sequence length="718" mass="79045">MDFALGSKPSTPTTPTDSGEPKIHIVTQDECFKHVFRRTKERSTIYERPERLRFVNLGLAAALAWDSLHHSSPASLLPLSAITNVPNTSSPLVQTPLVTFTKTSRKIAPHDPVLAKIHDQPNRPPSPGSSTPSNSQNHTDKFASFRLSGTYIEQLIGLCHQASELNLAGLSEVPAHLPQGDLYLSAGSEAAILGSIGACYTAIDSVLKPAEPKVEASRSSNGQKGNWAFRKAFVNVRPPGHHCTNSEPMGFCWVNNVLIGCMYSYLTYGIDRICLVDIDLHHGNGSQDIVWRINEQAASQPNPSGKRSLMISYSSLHDINSYPCEDGDPVRIKEASLNICVGNAINQFIQNLHLQDWSNEHDFFDRLYPSTWQAFEQHMSSFFRISDADPDRSLIFVSAGFDACEHESEDMSRYAKKLPTSFFHRFARDISRFSEAHCRGRLISVLEGGYSERALIGSSLSYMLGLLERPMSEDRGEPAWGPERLDRLVRLCKRGESGRRGQTKSLEDPEGKEAAWLAETRRIFEAIDGYGQVQNELKSVARREQKLRLLQHNLGILQARNPDGPRRSQRHASAPKLTVPPSSPPKHPQPSSPRPIPPLPSESSDHSSPLTSGPESSTLDEDDDHYDEGPTPAAKQAGASIDSLFSNLQLGPHSHSSSSSEPPPPSPQVSCTIPQHHPPLPKVKLVWKAGGIFPSARTASFAPEATDDKPDPPPDNLK</sequence>
<dbReference type="InterPro" id="IPR053244">
    <property type="entry name" value="HDAC_HD_type_1"/>
</dbReference>
<name>A0A0L6V6H3_9BASI</name>
<dbReference type="InterPro" id="IPR023696">
    <property type="entry name" value="Ureohydrolase_dom_sf"/>
</dbReference>
<protein>
    <recommendedName>
        <fullName evidence="2">Histone deacetylase domain-containing protein</fullName>
    </recommendedName>
</protein>
<reference evidence="3 4" key="1">
    <citation type="submission" date="2015-08" db="EMBL/GenBank/DDBJ databases">
        <title>Next Generation Sequencing and Analysis of the Genome of Puccinia sorghi L Schw, the Causal Agent of Maize Common Rust.</title>
        <authorList>
            <person name="Rochi L."/>
            <person name="Burguener G."/>
            <person name="Darino M."/>
            <person name="Turjanski A."/>
            <person name="Kreff E."/>
            <person name="Dieguez M.J."/>
            <person name="Sacco F."/>
        </authorList>
    </citation>
    <scope>NUCLEOTIDE SEQUENCE [LARGE SCALE GENOMIC DNA]</scope>
    <source>
        <strain evidence="3 4">RO10H11247</strain>
    </source>
</reference>
<gene>
    <name evidence="3" type="ORF">VP01_242g3</name>
</gene>
<feature type="compositionally biased region" description="Low complexity" evidence="1">
    <location>
        <begin position="128"/>
        <end position="137"/>
    </location>
</feature>
<feature type="compositionally biased region" description="Pro residues" evidence="1">
    <location>
        <begin position="581"/>
        <end position="600"/>
    </location>
</feature>
<feature type="region of interest" description="Disordered" evidence="1">
    <location>
        <begin position="1"/>
        <end position="22"/>
    </location>
</feature>
<dbReference type="EMBL" id="LAVV01007314">
    <property type="protein sequence ID" value="KNZ56338.1"/>
    <property type="molecule type" value="Genomic_DNA"/>
</dbReference>
<dbReference type="STRING" id="27349.A0A0L6V6H3"/>
<dbReference type="PRINTS" id="PR01270">
    <property type="entry name" value="HDASUPER"/>
</dbReference>
<dbReference type="PANTHER" id="PTHR47558:SF1">
    <property type="entry name" value="HISTONE DEACETYLASE HOS3"/>
    <property type="match status" value="1"/>
</dbReference>
<comment type="caution">
    <text evidence="3">The sequence shown here is derived from an EMBL/GenBank/DDBJ whole genome shotgun (WGS) entry which is preliminary data.</text>
</comment>
<dbReference type="InterPro" id="IPR023801">
    <property type="entry name" value="His_deacetylse_dom"/>
</dbReference>
<dbReference type="InterPro" id="IPR037138">
    <property type="entry name" value="His_deacetylse_dom_sf"/>
</dbReference>
<dbReference type="Proteomes" id="UP000037035">
    <property type="component" value="Unassembled WGS sequence"/>
</dbReference>
<dbReference type="OrthoDB" id="5232919at2759"/>
<organism evidence="3 4">
    <name type="scientific">Puccinia sorghi</name>
    <dbReference type="NCBI Taxonomy" id="27349"/>
    <lineage>
        <taxon>Eukaryota</taxon>
        <taxon>Fungi</taxon>
        <taxon>Dikarya</taxon>
        <taxon>Basidiomycota</taxon>
        <taxon>Pucciniomycotina</taxon>
        <taxon>Pucciniomycetes</taxon>
        <taxon>Pucciniales</taxon>
        <taxon>Pucciniaceae</taxon>
        <taxon>Puccinia</taxon>
    </lineage>
</organism>